<feature type="region of interest" description="Disordered" evidence="1">
    <location>
        <begin position="1"/>
        <end position="39"/>
    </location>
</feature>
<feature type="non-terminal residue" evidence="2">
    <location>
        <position position="52"/>
    </location>
</feature>
<comment type="caution">
    <text evidence="2">The sequence shown here is derived from an EMBL/GenBank/DDBJ whole genome shotgun (WGS) entry which is preliminary data.</text>
</comment>
<gene>
    <name evidence="2" type="ORF">P7K49_028845</name>
</gene>
<reference evidence="2 3" key="1">
    <citation type="submission" date="2023-05" db="EMBL/GenBank/DDBJ databases">
        <title>B98-5 Cell Line De Novo Hybrid Assembly: An Optical Mapping Approach.</title>
        <authorList>
            <person name="Kananen K."/>
            <person name="Auerbach J.A."/>
            <person name="Kautto E."/>
            <person name="Blachly J.S."/>
        </authorList>
    </citation>
    <scope>NUCLEOTIDE SEQUENCE [LARGE SCALE GENOMIC DNA]</scope>
    <source>
        <strain evidence="2">B95-8</strain>
        <tissue evidence="2">Cell line</tissue>
    </source>
</reference>
<dbReference type="EMBL" id="JASSZA010000015">
    <property type="protein sequence ID" value="KAK2092317.1"/>
    <property type="molecule type" value="Genomic_DNA"/>
</dbReference>
<name>A0ABQ9U7I2_SAGOE</name>
<evidence type="ECO:0000313" key="3">
    <source>
        <dbReference type="Proteomes" id="UP001266305"/>
    </source>
</evidence>
<dbReference type="Proteomes" id="UP001266305">
    <property type="component" value="Unassembled WGS sequence"/>
</dbReference>
<protein>
    <submittedName>
        <fullName evidence="2">Uncharacterized protein</fullName>
    </submittedName>
</protein>
<evidence type="ECO:0000256" key="1">
    <source>
        <dbReference type="SAM" id="MobiDB-lite"/>
    </source>
</evidence>
<accession>A0ABQ9U7I2</accession>
<feature type="non-terminal residue" evidence="2">
    <location>
        <position position="1"/>
    </location>
</feature>
<feature type="compositionally biased region" description="Polar residues" evidence="1">
    <location>
        <begin position="1"/>
        <end position="10"/>
    </location>
</feature>
<organism evidence="2 3">
    <name type="scientific">Saguinus oedipus</name>
    <name type="common">Cotton-top tamarin</name>
    <name type="synonym">Oedipomidas oedipus</name>
    <dbReference type="NCBI Taxonomy" id="9490"/>
    <lineage>
        <taxon>Eukaryota</taxon>
        <taxon>Metazoa</taxon>
        <taxon>Chordata</taxon>
        <taxon>Craniata</taxon>
        <taxon>Vertebrata</taxon>
        <taxon>Euteleostomi</taxon>
        <taxon>Mammalia</taxon>
        <taxon>Eutheria</taxon>
        <taxon>Euarchontoglires</taxon>
        <taxon>Primates</taxon>
        <taxon>Haplorrhini</taxon>
        <taxon>Platyrrhini</taxon>
        <taxon>Cebidae</taxon>
        <taxon>Callitrichinae</taxon>
        <taxon>Saguinus</taxon>
    </lineage>
</organism>
<keyword evidence="3" id="KW-1185">Reference proteome</keyword>
<evidence type="ECO:0000313" key="2">
    <source>
        <dbReference type="EMBL" id="KAK2092317.1"/>
    </source>
</evidence>
<proteinExistence type="predicted"/>
<sequence length="52" mass="5489">GAFRSSFGTRQKSRKNTCPEAIDPLAHPDPVSGVSLPPGTVCSLEEAGDYLE</sequence>